<evidence type="ECO:0000256" key="1">
    <source>
        <dbReference type="SAM" id="SignalP"/>
    </source>
</evidence>
<accession>A0A167NHZ8</accession>
<proteinExistence type="predicted"/>
<dbReference type="EMBL" id="KV417278">
    <property type="protein sequence ID" value="KZO97737.1"/>
    <property type="molecule type" value="Genomic_DNA"/>
</dbReference>
<evidence type="ECO:0000313" key="2">
    <source>
        <dbReference type="EMBL" id="KZO97737.1"/>
    </source>
</evidence>
<sequence length="128" mass="13216">MGGIASRAEGTPGLPILFSSLVTVLSWFFGSVDNPAAAPACLQPVGDAADTPSRTVAASGIVRSVVLRHHNPRSSSHGIISWRSPPLLAPSLHGAGCSVEQRADPYYVVRQFAEGTPGPDVSTLLSLG</sequence>
<feature type="chain" id="PRO_5007890765" evidence="1">
    <location>
        <begin position="27"/>
        <end position="128"/>
    </location>
</feature>
<feature type="signal peptide" evidence="1">
    <location>
        <begin position="1"/>
        <end position="26"/>
    </location>
</feature>
<name>A0A167NHZ8_CALVF</name>
<reference evidence="2 3" key="1">
    <citation type="journal article" date="2016" name="Mol. Biol. Evol.">
        <title>Comparative Genomics of Early-Diverging Mushroom-Forming Fungi Provides Insights into the Origins of Lignocellulose Decay Capabilities.</title>
        <authorList>
            <person name="Nagy L.G."/>
            <person name="Riley R."/>
            <person name="Tritt A."/>
            <person name="Adam C."/>
            <person name="Daum C."/>
            <person name="Floudas D."/>
            <person name="Sun H."/>
            <person name="Yadav J.S."/>
            <person name="Pangilinan J."/>
            <person name="Larsson K.H."/>
            <person name="Matsuura K."/>
            <person name="Barry K."/>
            <person name="Labutti K."/>
            <person name="Kuo R."/>
            <person name="Ohm R.A."/>
            <person name="Bhattacharya S.S."/>
            <person name="Shirouzu T."/>
            <person name="Yoshinaga Y."/>
            <person name="Martin F.M."/>
            <person name="Grigoriev I.V."/>
            <person name="Hibbett D.S."/>
        </authorList>
    </citation>
    <scope>NUCLEOTIDE SEQUENCE [LARGE SCALE GENOMIC DNA]</scope>
    <source>
        <strain evidence="2 3">TUFC12733</strain>
    </source>
</reference>
<keyword evidence="1" id="KW-0732">Signal</keyword>
<dbReference type="AlphaFoldDB" id="A0A167NHZ8"/>
<keyword evidence="3" id="KW-1185">Reference proteome</keyword>
<evidence type="ECO:0000313" key="3">
    <source>
        <dbReference type="Proteomes" id="UP000076738"/>
    </source>
</evidence>
<gene>
    <name evidence="2" type="ORF">CALVIDRAFT_535845</name>
</gene>
<dbReference type="Proteomes" id="UP000076738">
    <property type="component" value="Unassembled WGS sequence"/>
</dbReference>
<organism evidence="2 3">
    <name type="scientific">Calocera viscosa (strain TUFC12733)</name>
    <dbReference type="NCBI Taxonomy" id="1330018"/>
    <lineage>
        <taxon>Eukaryota</taxon>
        <taxon>Fungi</taxon>
        <taxon>Dikarya</taxon>
        <taxon>Basidiomycota</taxon>
        <taxon>Agaricomycotina</taxon>
        <taxon>Dacrymycetes</taxon>
        <taxon>Dacrymycetales</taxon>
        <taxon>Dacrymycetaceae</taxon>
        <taxon>Calocera</taxon>
    </lineage>
</organism>
<protein>
    <submittedName>
        <fullName evidence="2">Uncharacterized protein</fullName>
    </submittedName>
</protein>